<protein>
    <submittedName>
        <fullName evidence="1">15528_t:CDS:1</fullName>
    </submittedName>
</protein>
<proteinExistence type="predicted"/>
<feature type="non-terminal residue" evidence="1">
    <location>
        <position position="1"/>
    </location>
</feature>
<gene>
    <name evidence="1" type="ORF">ACOLOM_LOCUS14331</name>
</gene>
<evidence type="ECO:0000313" key="2">
    <source>
        <dbReference type="Proteomes" id="UP000789525"/>
    </source>
</evidence>
<dbReference type="Proteomes" id="UP000789525">
    <property type="component" value="Unassembled WGS sequence"/>
</dbReference>
<feature type="non-terminal residue" evidence="1">
    <location>
        <position position="106"/>
    </location>
</feature>
<dbReference type="EMBL" id="CAJVPT010071986">
    <property type="protein sequence ID" value="CAG8781251.1"/>
    <property type="molecule type" value="Genomic_DNA"/>
</dbReference>
<name>A0ACA9R965_9GLOM</name>
<evidence type="ECO:0000313" key="1">
    <source>
        <dbReference type="EMBL" id="CAG8781251.1"/>
    </source>
</evidence>
<reference evidence="1" key="1">
    <citation type="submission" date="2021-06" db="EMBL/GenBank/DDBJ databases">
        <authorList>
            <person name="Kallberg Y."/>
            <person name="Tangrot J."/>
            <person name="Rosling A."/>
        </authorList>
    </citation>
    <scope>NUCLEOTIDE SEQUENCE</scope>
    <source>
        <strain evidence="1">CL356</strain>
    </source>
</reference>
<organism evidence="1 2">
    <name type="scientific">Acaulospora colombiana</name>
    <dbReference type="NCBI Taxonomy" id="27376"/>
    <lineage>
        <taxon>Eukaryota</taxon>
        <taxon>Fungi</taxon>
        <taxon>Fungi incertae sedis</taxon>
        <taxon>Mucoromycota</taxon>
        <taxon>Glomeromycotina</taxon>
        <taxon>Glomeromycetes</taxon>
        <taxon>Diversisporales</taxon>
        <taxon>Acaulosporaceae</taxon>
        <taxon>Acaulospora</taxon>
    </lineage>
</organism>
<accession>A0ACA9R965</accession>
<sequence length="106" mass="11887">FDLVGVDASIANAFRRILIAEVPTIAIERVYVYNNTSVIHDEVLSHRLGLVPLHINPRIMDDAPTDYQTNSTDRNTIVFTLDVECTNRSNVKAGETDPEKLYVNSN</sequence>
<keyword evidence="2" id="KW-1185">Reference proteome</keyword>
<comment type="caution">
    <text evidence="1">The sequence shown here is derived from an EMBL/GenBank/DDBJ whole genome shotgun (WGS) entry which is preliminary data.</text>
</comment>